<sequence>MMAVGRAHTAELLHRRSSVFHDDLYTSDWLDESIELRRAIKRDVLLNRYNIADGTLRIITFSRALLTDVLPKLNLPPAKQGRIGWGSCAFDLGSRLGLLPSQPNARYAEYEEGISINNVVSHGPCYCGRISKQGLISLISHHVHSIVRRDAHVSFPASDGAAWSIEVNTRLGRFVLEDVYGGWFVHYDGNVCMEPPAGRIPDTAQNVDDIILAAQGQYLVNDSSTHRSFRWRGNVMETVEFLSTGNFFGLPNAVMYMSDEEKGKWKRLERFSKAVIRAMVRIIQNIKEPAFLVAALKKLPTEHKAKLQGSLAMNSVAEKLAACYYLCYVLSKKRIDNMEFDYFHMFTRMSLGDLTLAHQFFRSPRAEATKLFCTSQDRFIRMFNECSGDGQTEEQMEDAVAKQLGKLLFNNPNNVTLVVFQGFLSIVAQWNCARILTRSVVCPVEWLDFVAEDEDQIFIG</sequence>
<dbReference type="Proteomes" id="UP000284842">
    <property type="component" value="Unassembled WGS sequence"/>
</dbReference>
<dbReference type="EMBL" id="NHTK01001185">
    <property type="protein sequence ID" value="PPR02184.1"/>
    <property type="molecule type" value="Genomic_DNA"/>
</dbReference>
<proteinExistence type="predicted"/>
<reference evidence="1 2" key="1">
    <citation type="journal article" date="2018" name="Evol. Lett.">
        <title>Horizontal gene cluster transfer increased hallucinogenic mushroom diversity.</title>
        <authorList>
            <person name="Reynolds H.T."/>
            <person name="Vijayakumar V."/>
            <person name="Gluck-Thaler E."/>
            <person name="Korotkin H.B."/>
            <person name="Matheny P.B."/>
            <person name="Slot J.C."/>
        </authorList>
    </citation>
    <scope>NUCLEOTIDE SEQUENCE [LARGE SCALE GENOMIC DNA]</scope>
    <source>
        <strain evidence="1 2">2629</strain>
    </source>
</reference>
<comment type="caution">
    <text evidence="1">The sequence shown here is derived from an EMBL/GenBank/DDBJ whole genome shotgun (WGS) entry which is preliminary data.</text>
</comment>
<accession>A0A409YGU1</accession>
<keyword evidence="2" id="KW-1185">Reference proteome</keyword>
<evidence type="ECO:0000313" key="2">
    <source>
        <dbReference type="Proteomes" id="UP000284842"/>
    </source>
</evidence>
<dbReference type="InParanoid" id="A0A409YGU1"/>
<evidence type="ECO:0000313" key="1">
    <source>
        <dbReference type="EMBL" id="PPR02184.1"/>
    </source>
</evidence>
<name>A0A409YGU1_9AGAR</name>
<protein>
    <submittedName>
        <fullName evidence="1">Uncharacterized protein</fullName>
    </submittedName>
</protein>
<dbReference type="AlphaFoldDB" id="A0A409YGU1"/>
<gene>
    <name evidence="1" type="ORF">CVT24_011372</name>
</gene>
<dbReference type="OrthoDB" id="2950951at2759"/>
<organism evidence="1 2">
    <name type="scientific">Panaeolus cyanescens</name>
    <dbReference type="NCBI Taxonomy" id="181874"/>
    <lineage>
        <taxon>Eukaryota</taxon>
        <taxon>Fungi</taxon>
        <taxon>Dikarya</taxon>
        <taxon>Basidiomycota</taxon>
        <taxon>Agaricomycotina</taxon>
        <taxon>Agaricomycetes</taxon>
        <taxon>Agaricomycetidae</taxon>
        <taxon>Agaricales</taxon>
        <taxon>Agaricineae</taxon>
        <taxon>Galeropsidaceae</taxon>
        <taxon>Panaeolus</taxon>
    </lineage>
</organism>